<dbReference type="InParanoid" id="F6SCV9"/>
<dbReference type="Gene3D" id="2.60.40.10">
    <property type="entry name" value="Immunoglobulins"/>
    <property type="match status" value="1"/>
</dbReference>
<accession>F6SCV9</accession>
<evidence type="ECO:0000256" key="2">
    <source>
        <dbReference type="SAM" id="MobiDB-lite"/>
    </source>
</evidence>
<name>F6SCV9_CIOIN</name>
<organism evidence="3 4">
    <name type="scientific">Ciona intestinalis</name>
    <name type="common">Transparent sea squirt</name>
    <name type="synonym">Ascidia intestinalis</name>
    <dbReference type="NCBI Taxonomy" id="7719"/>
    <lineage>
        <taxon>Eukaryota</taxon>
        <taxon>Metazoa</taxon>
        <taxon>Chordata</taxon>
        <taxon>Tunicata</taxon>
        <taxon>Ascidiacea</taxon>
        <taxon>Phlebobranchia</taxon>
        <taxon>Cionidae</taxon>
        <taxon>Ciona</taxon>
    </lineage>
</organism>
<reference evidence="4" key="1">
    <citation type="journal article" date="2002" name="Science">
        <title>The draft genome of Ciona intestinalis: insights into chordate and vertebrate origins.</title>
        <authorList>
            <person name="Dehal P."/>
            <person name="Satou Y."/>
            <person name="Campbell R.K."/>
            <person name="Chapman J."/>
            <person name="Degnan B."/>
            <person name="De Tomaso A."/>
            <person name="Davidson B."/>
            <person name="Di Gregorio A."/>
            <person name="Gelpke M."/>
            <person name="Goodstein D.M."/>
            <person name="Harafuji N."/>
            <person name="Hastings K.E."/>
            <person name="Ho I."/>
            <person name="Hotta K."/>
            <person name="Huang W."/>
            <person name="Kawashima T."/>
            <person name="Lemaire P."/>
            <person name="Martinez D."/>
            <person name="Meinertzhagen I.A."/>
            <person name="Necula S."/>
            <person name="Nonaka M."/>
            <person name="Putnam N."/>
            <person name="Rash S."/>
            <person name="Saiga H."/>
            <person name="Satake M."/>
            <person name="Terry A."/>
            <person name="Yamada L."/>
            <person name="Wang H.G."/>
            <person name="Awazu S."/>
            <person name="Azumi K."/>
            <person name="Boore J."/>
            <person name="Branno M."/>
            <person name="Chin-Bow S."/>
            <person name="DeSantis R."/>
            <person name="Doyle S."/>
            <person name="Francino P."/>
            <person name="Keys D.N."/>
            <person name="Haga S."/>
            <person name="Hayashi H."/>
            <person name="Hino K."/>
            <person name="Imai K.S."/>
            <person name="Inaba K."/>
            <person name="Kano S."/>
            <person name="Kobayashi K."/>
            <person name="Kobayashi M."/>
            <person name="Lee B.I."/>
            <person name="Makabe K.W."/>
            <person name="Manohar C."/>
            <person name="Matassi G."/>
            <person name="Medina M."/>
            <person name="Mochizuki Y."/>
            <person name="Mount S."/>
            <person name="Morishita T."/>
            <person name="Miura S."/>
            <person name="Nakayama A."/>
            <person name="Nishizaka S."/>
            <person name="Nomoto H."/>
            <person name="Ohta F."/>
            <person name="Oishi K."/>
            <person name="Rigoutsos I."/>
            <person name="Sano M."/>
            <person name="Sasaki A."/>
            <person name="Sasakura Y."/>
            <person name="Shoguchi E."/>
            <person name="Shin-i T."/>
            <person name="Spagnuolo A."/>
            <person name="Stainier D."/>
            <person name="Suzuki M.M."/>
            <person name="Tassy O."/>
            <person name="Takatori N."/>
            <person name="Tokuoka M."/>
            <person name="Yagi K."/>
            <person name="Yoshizaki F."/>
            <person name="Wada S."/>
            <person name="Zhang C."/>
            <person name="Hyatt P.D."/>
            <person name="Larimer F."/>
            <person name="Detter C."/>
            <person name="Doggett N."/>
            <person name="Glavina T."/>
            <person name="Hawkins T."/>
            <person name="Richardson P."/>
            <person name="Lucas S."/>
            <person name="Kohara Y."/>
            <person name="Levine M."/>
            <person name="Satoh N."/>
            <person name="Rokhsar D.S."/>
        </authorList>
    </citation>
    <scope>NUCLEOTIDE SEQUENCE [LARGE SCALE GENOMIC DNA]</scope>
</reference>
<evidence type="ECO:0000256" key="1">
    <source>
        <dbReference type="SAM" id="Coils"/>
    </source>
</evidence>
<feature type="region of interest" description="Disordered" evidence="2">
    <location>
        <begin position="97"/>
        <end position="118"/>
    </location>
</feature>
<feature type="compositionally biased region" description="Basic and acidic residues" evidence="2">
    <location>
        <begin position="744"/>
        <end position="789"/>
    </location>
</feature>
<reference evidence="3" key="3">
    <citation type="submission" date="2025-08" db="UniProtKB">
        <authorList>
            <consortium name="Ensembl"/>
        </authorList>
    </citation>
    <scope>IDENTIFICATION</scope>
</reference>
<dbReference type="InterPro" id="IPR013783">
    <property type="entry name" value="Ig-like_fold"/>
</dbReference>
<dbReference type="GeneID" id="100183627"/>
<dbReference type="RefSeq" id="XP_026693354.1">
    <property type="nucleotide sequence ID" value="XM_026837553.1"/>
</dbReference>
<feature type="compositionally biased region" description="Polar residues" evidence="2">
    <location>
        <begin position="1"/>
        <end position="10"/>
    </location>
</feature>
<evidence type="ECO:0000313" key="4">
    <source>
        <dbReference type="Proteomes" id="UP000008144"/>
    </source>
</evidence>
<feature type="coiled-coil region" evidence="1">
    <location>
        <begin position="549"/>
        <end position="576"/>
    </location>
</feature>
<gene>
    <name evidence="3" type="primary">LOC100183627</name>
</gene>
<feature type="compositionally biased region" description="Basic and acidic residues" evidence="2">
    <location>
        <begin position="107"/>
        <end position="116"/>
    </location>
</feature>
<proteinExistence type="predicted"/>
<protein>
    <submittedName>
        <fullName evidence="3">MYCBP-associated protein-like</fullName>
    </submittedName>
</protein>
<sequence>MVGLSVTSKEGGNRPSVKASSRNFSRPKSPMNLTAVLDRSKKKVSGTPDKPGSPAFDHNKPVVINNEEIQRLAIRDEDLSKLRKSLEVGTITKEPEKTAYLVRKPRPGQEKSEKPKKQIVVARPAPPNAKLKPIDYSGPAGPRYNTDGSIIPHSILGTVRDFVDVAIQREVMRPDSPAATKLPEFQHVVELDVEKYQRPPTAYRAQIPTAINQEKALYNWRKKMAERKKQQGYISRLLHKPSDRLVMNQDDAYRSMQEKRKLVDRSIPALDYGKGYRVGSEFWKQHESFGDDLTGIKMSITKTERGSPVEFEHIGKPVTVRHETGATRAGEEASVDPRRTWHSSRYLKQRTRQLEPIMKDLDPYNPDLLHLEVIGNDDKQTFHNEEFNFEVEYVGDDKYDSQQPADPLYKYPDVNSEPIFGPSIIFDGVQAQWVGSSFENKGKVGAVARVGFESSAGERTSSHLMVENNGTTAVYYEWRKVPKEIAFEALKPDLLQRFYFNTGEGVILPGDTTKFPFVFKSPNAGIFTETWELMTKPAVLGGASLQVVLKGVAVQDDNMEEERKKIEEELESREAGVIVKKIIEDIIRGIQTPERSPSPIDAYITEEEIFMRKNNGRYYDHETIMELKNIYLQLYAEEDREGKEWNLSLDELQTFVSALPDEGAKEELLSGLNAVIGQLSFPPLTPTQKGMYAAGYKLWQDAIDNIVSCSMMVRGIMGLPEVIMTEVIGEPEPTTAAVPTIVKPDAKDKDDKKKGKKSTGKDSKDDGKGKKGKKDAKDKDRPKSKDPKAKGGKAPSPTKEIQERDTASKTPSSVKTIPTDSLDPVTRRKLTEKMYSQVYELLLGMVDNMTLAFEEVKSASE</sequence>
<dbReference type="STRING" id="7719.ENSCINP00000005918"/>
<feature type="region of interest" description="Disordered" evidence="2">
    <location>
        <begin position="1"/>
        <end position="65"/>
    </location>
</feature>
<keyword evidence="4" id="KW-1185">Reference proteome</keyword>
<dbReference type="PANTHER" id="PTHR48421:SF1">
    <property type="entry name" value="MYCBP-ASSOCIATED PROTEIN"/>
    <property type="match status" value="1"/>
</dbReference>
<dbReference type="HOGENOM" id="CLU_014509_0_0_1"/>
<feature type="compositionally biased region" description="Polar residues" evidence="2">
    <location>
        <begin position="808"/>
        <end position="819"/>
    </location>
</feature>
<dbReference type="PANTHER" id="PTHR48421">
    <property type="entry name" value="MYCBP-ASSOCIATED PROTEIN"/>
    <property type="match status" value="1"/>
</dbReference>
<dbReference type="EMBL" id="EAAA01001233">
    <property type="status" value="NOT_ANNOTATED_CDS"/>
    <property type="molecule type" value="Genomic_DNA"/>
</dbReference>
<dbReference type="Ensembl" id="ENSCINT00000005918.3">
    <property type="protein sequence ID" value="ENSCINP00000005918.3"/>
    <property type="gene ID" value="ENSCING00000002905.3"/>
</dbReference>
<reference evidence="3" key="4">
    <citation type="submission" date="2025-09" db="UniProtKB">
        <authorList>
            <consortium name="Ensembl"/>
        </authorList>
    </citation>
    <scope>IDENTIFICATION</scope>
</reference>
<dbReference type="AlphaFoldDB" id="F6SCV9"/>
<dbReference type="Pfam" id="PF14646">
    <property type="entry name" value="MYCBPAP"/>
    <property type="match status" value="1"/>
</dbReference>
<evidence type="ECO:0000313" key="3">
    <source>
        <dbReference type="Ensembl" id="ENSCINP00000005918.3"/>
    </source>
</evidence>
<dbReference type="Proteomes" id="UP000008144">
    <property type="component" value="Chromosome 14"/>
</dbReference>
<keyword evidence="1" id="KW-0175">Coiled coil</keyword>
<dbReference type="GeneTree" id="ENSGT00640000091565"/>
<feature type="region of interest" description="Disordered" evidence="2">
    <location>
        <begin position="735"/>
        <end position="828"/>
    </location>
</feature>
<dbReference type="OMA" id="RESWEFR"/>
<dbReference type="InterPro" id="IPR032707">
    <property type="entry name" value="MYCBPAP"/>
</dbReference>
<reference evidence="3" key="2">
    <citation type="journal article" date="2008" name="Genome Biol.">
        <title>Improved genome assembly and evidence-based global gene model set for the chordate Ciona intestinalis: new insight into intron and operon populations.</title>
        <authorList>
            <person name="Satou Y."/>
            <person name="Mineta K."/>
            <person name="Ogasawara M."/>
            <person name="Sasakura Y."/>
            <person name="Shoguchi E."/>
            <person name="Ueno K."/>
            <person name="Yamada L."/>
            <person name="Matsumoto J."/>
            <person name="Wasserscheid J."/>
            <person name="Dewar K."/>
            <person name="Wiley G.B."/>
            <person name="Macmil S.L."/>
            <person name="Roe B.A."/>
            <person name="Zeller R.W."/>
            <person name="Hastings K.E."/>
            <person name="Lemaire P."/>
            <person name="Lindquist E."/>
            <person name="Endo T."/>
            <person name="Hotta K."/>
            <person name="Inaba K."/>
        </authorList>
    </citation>
    <scope>NUCLEOTIDE SEQUENCE [LARGE SCALE GENOMIC DNA]</scope>
    <source>
        <strain evidence="3">wild type</strain>
    </source>
</reference>